<evidence type="ECO:0000256" key="1">
    <source>
        <dbReference type="ARBA" id="ARBA00022490"/>
    </source>
</evidence>
<dbReference type="InterPro" id="IPR036268">
    <property type="entry name" value="ZapD_sf"/>
</dbReference>
<dbReference type="HAMAP" id="MF_01092">
    <property type="entry name" value="ZapD"/>
    <property type="match status" value="1"/>
</dbReference>
<evidence type="ECO:0000256" key="2">
    <source>
        <dbReference type="ARBA" id="ARBA00022618"/>
    </source>
</evidence>
<evidence type="ECO:0000313" key="5">
    <source>
        <dbReference type="EMBL" id="SUZ66259.1"/>
    </source>
</evidence>
<keyword evidence="1" id="KW-0963">Cytoplasm</keyword>
<dbReference type="EMBL" id="UINC01000980">
    <property type="protein sequence ID" value="SUZ66259.1"/>
    <property type="molecule type" value="Genomic_DNA"/>
</dbReference>
<evidence type="ECO:0000256" key="3">
    <source>
        <dbReference type="ARBA" id="ARBA00023210"/>
    </source>
</evidence>
<accession>A0A381PJJ6</accession>
<dbReference type="InterPro" id="IPR027462">
    <property type="entry name" value="ZapD_C"/>
</dbReference>
<keyword evidence="2" id="KW-0132">Cell division</keyword>
<dbReference type="PANTHER" id="PTHR39455:SF1">
    <property type="entry name" value="CELL DIVISION PROTEIN ZAPD"/>
    <property type="match status" value="1"/>
</dbReference>
<dbReference type="GO" id="GO:0000917">
    <property type="term" value="P:division septum assembly"/>
    <property type="evidence" value="ECO:0007669"/>
    <property type="project" value="UniProtKB-KW"/>
</dbReference>
<dbReference type="Gene3D" id="1.10.3900.10">
    <property type="entry name" value="YacF-like"/>
    <property type="match status" value="1"/>
</dbReference>
<dbReference type="NCBIfam" id="NF003656">
    <property type="entry name" value="PRK05287.1-4"/>
    <property type="match status" value="1"/>
</dbReference>
<dbReference type="InterPro" id="IPR009777">
    <property type="entry name" value="ZapD"/>
</dbReference>
<protein>
    <recommendedName>
        <fullName evidence="6">Cell division protein ZapD</fullName>
    </recommendedName>
</protein>
<reference evidence="5" key="1">
    <citation type="submission" date="2018-05" db="EMBL/GenBank/DDBJ databases">
        <authorList>
            <person name="Lanie J.A."/>
            <person name="Ng W.-L."/>
            <person name="Kazmierczak K.M."/>
            <person name="Andrzejewski T.M."/>
            <person name="Davidsen T.M."/>
            <person name="Wayne K.J."/>
            <person name="Tettelin H."/>
            <person name="Glass J.I."/>
            <person name="Rusch D."/>
            <person name="Podicherti R."/>
            <person name="Tsui H.-C.T."/>
            <person name="Winkler M.E."/>
        </authorList>
    </citation>
    <scope>NUCLEOTIDE SEQUENCE</scope>
</reference>
<name>A0A381PJJ6_9ZZZZ</name>
<dbReference type="Pfam" id="PF07072">
    <property type="entry name" value="ZapD"/>
    <property type="match status" value="1"/>
</dbReference>
<dbReference type="AlphaFoldDB" id="A0A381PJJ6"/>
<proteinExistence type="inferred from homology"/>
<dbReference type="PANTHER" id="PTHR39455">
    <property type="entry name" value="CELL DIVISION PROTEIN ZAPD"/>
    <property type="match status" value="1"/>
</dbReference>
<evidence type="ECO:0000256" key="4">
    <source>
        <dbReference type="ARBA" id="ARBA00023306"/>
    </source>
</evidence>
<keyword evidence="3" id="KW-0717">Septation</keyword>
<keyword evidence="4" id="KW-0131">Cell cycle</keyword>
<dbReference type="Gene3D" id="2.60.440.10">
    <property type="entry name" value="YacF-like domains"/>
    <property type="match status" value="1"/>
</dbReference>
<dbReference type="GO" id="GO:0032153">
    <property type="term" value="C:cell division site"/>
    <property type="evidence" value="ECO:0007669"/>
    <property type="project" value="TreeGrafter"/>
</dbReference>
<organism evidence="5">
    <name type="scientific">marine metagenome</name>
    <dbReference type="NCBI Taxonomy" id="408172"/>
    <lineage>
        <taxon>unclassified sequences</taxon>
        <taxon>metagenomes</taxon>
        <taxon>ecological metagenomes</taxon>
    </lineage>
</organism>
<evidence type="ECO:0008006" key="6">
    <source>
        <dbReference type="Google" id="ProtNLM"/>
    </source>
</evidence>
<dbReference type="SUPFAM" id="SSF160950">
    <property type="entry name" value="YacF-like"/>
    <property type="match status" value="1"/>
</dbReference>
<gene>
    <name evidence="5" type="ORF">METZ01_LOCUS19113</name>
</gene>
<dbReference type="GO" id="GO:0043093">
    <property type="term" value="P:FtsZ-dependent cytokinesis"/>
    <property type="evidence" value="ECO:0007669"/>
    <property type="project" value="TreeGrafter"/>
</dbReference>
<sequence>MVNLVHNISEPSIQKSQQRFWYQDSDQHQQTYEQPLNERMRTFLRLEFLYSQMLANTDIEEQWATRNAITNLLEIMAVLMRGDVRNEILKEVDRLLELFSHYQNIPSVDSERLDVLNTNLMTKRNNLQNIGSHYLNSLKNSEFLSTIKHRAIIPGGTCEFDMPEYGHWLRQPYKRRQKDLFHWISTIKPICETSSEILLIIRNSNERIDKVAKEGMYQHTNKKNQQNQILRISLKDSGNLFPEISGNQQRFTIRFLEWSTTDNRAMQSAKDVKFKISIC</sequence>